<dbReference type="AlphaFoldDB" id="A0A0S7YBP5"/>
<gene>
    <name evidence="1" type="ORF">AMJ52_07775</name>
</gene>
<dbReference type="NCBIfam" id="TIGR04183">
    <property type="entry name" value="Por_Secre_tail"/>
    <property type="match status" value="1"/>
</dbReference>
<evidence type="ECO:0008006" key="3">
    <source>
        <dbReference type="Google" id="ProtNLM"/>
    </source>
</evidence>
<proteinExistence type="predicted"/>
<comment type="caution">
    <text evidence="1">The sequence shown here is derived from an EMBL/GenBank/DDBJ whole genome shotgun (WGS) entry which is preliminary data.</text>
</comment>
<dbReference type="Proteomes" id="UP000051012">
    <property type="component" value="Unassembled WGS sequence"/>
</dbReference>
<dbReference type="Gene3D" id="2.60.40.4070">
    <property type="match status" value="1"/>
</dbReference>
<accession>A0A0S7YBP5</accession>
<name>A0A0S7YBP5_UNCT6</name>
<evidence type="ECO:0000313" key="1">
    <source>
        <dbReference type="EMBL" id="KPJ72010.1"/>
    </source>
</evidence>
<evidence type="ECO:0000313" key="2">
    <source>
        <dbReference type="Proteomes" id="UP000051012"/>
    </source>
</evidence>
<protein>
    <recommendedName>
        <fullName evidence="3">Secretion system C-terminal sorting domain-containing protein</fullName>
    </recommendedName>
</protein>
<dbReference type="EMBL" id="LJNI01000106">
    <property type="protein sequence ID" value="KPJ72010.1"/>
    <property type="molecule type" value="Genomic_DNA"/>
</dbReference>
<feature type="non-terminal residue" evidence="1">
    <location>
        <position position="1"/>
    </location>
</feature>
<sequence>PDDSIQVTFPDGFTFVSGFYTVTVYTQLVGDENLANDTLEKVIEATGIAEGYSDTPEVFTFSAQTISNRSVNIELTLPEATQVDLFVYDAVGRLSQTIVSRKFSAGIYTIAVNLNLPAGVYFYNLKTTSGEYLIKKFLLVE</sequence>
<dbReference type="InterPro" id="IPR026444">
    <property type="entry name" value="Secre_tail"/>
</dbReference>
<reference evidence="1 2" key="1">
    <citation type="journal article" date="2015" name="Microbiome">
        <title>Genomic resolution of linkages in carbon, nitrogen, and sulfur cycling among widespread estuary sediment bacteria.</title>
        <authorList>
            <person name="Baker B.J."/>
            <person name="Lazar C.S."/>
            <person name="Teske A.P."/>
            <person name="Dick G.J."/>
        </authorList>
    </citation>
    <scope>NUCLEOTIDE SEQUENCE [LARGE SCALE GENOMIC DNA]</scope>
    <source>
        <strain evidence="1">DG_78</strain>
    </source>
</reference>
<organism evidence="1 2">
    <name type="scientific">candidate division TA06 bacterium DG_78</name>
    <dbReference type="NCBI Taxonomy" id="1703772"/>
    <lineage>
        <taxon>Bacteria</taxon>
        <taxon>Bacteria division TA06</taxon>
    </lineage>
</organism>